<evidence type="ECO:0000313" key="1">
    <source>
        <dbReference type="EMBL" id="EPB74829.1"/>
    </source>
</evidence>
<gene>
    <name evidence="1" type="ORF">ANCCEY_06092</name>
</gene>
<sequence length="61" mass="7096">MSLRYSFGYTTELSSRAEPSVCTAKRLRQRLQRQQSGHSDWDGFQKLCSDSLEAFVDINMY</sequence>
<name>A0A0D6LSJ6_9BILA</name>
<dbReference type="EMBL" id="KE124927">
    <property type="protein sequence ID" value="EPB74829.1"/>
    <property type="molecule type" value="Genomic_DNA"/>
</dbReference>
<dbReference type="AlphaFoldDB" id="A0A0D6LSJ6"/>
<dbReference type="Proteomes" id="UP000054495">
    <property type="component" value="Unassembled WGS sequence"/>
</dbReference>
<accession>A0A0D6LSJ6</accession>
<keyword evidence="2" id="KW-1185">Reference proteome</keyword>
<proteinExistence type="predicted"/>
<evidence type="ECO:0000313" key="2">
    <source>
        <dbReference type="Proteomes" id="UP000054495"/>
    </source>
</evidence>
<reference evidence="1 2" key="1">
    <citation type="submission" date="2013-05" db="EMBL/GenBank/DDBJ databases">
        <title>Draft genome of the parasitic nematode Anyclostoma ceylanicum.</title>
        <authorList>
            <person name="Mitreva M."/>
        </authorList>
    </citation>
    <scope>NUCLEOTIDE SEQUENCE [LARGE SCALE GENOMIC DNA]</scope>
</reference>
<organism evidence="1 2">
    <name type="scientific">Ancylostoma ceylanicum</name>
    <dbReference type="NCBI Taxonomy" id="53326"/>
    <lineage>
        <taxon>Eukaryota</taxon>
        <taxon>Metazoa</taxon>
        <taxon>Ecdysozoa</taxon>
        <taxon>Nematoda</taxon>
        <taxon>Chromadorea</taxon>
        <taxon>Rhabditida</taxon>
        <taxon>Rhabditina</taxon>
        <taxon>Rhabditomorpha</taxon>
        <taxon>Strongyloidea</taxon>
        <taxon>Ancylostomatidae</taxon>
        <taxon>Ancylostomatinae</taxon>
        <taxon>Ancylostoma</taxon>
    </lineage>
</organism>
<protein>
    <submittedName>
        <fullName evidence="1">Uncharacterized protein</fullName>
    </submittedName>
</protein>